<dbReference type="PANTHER" id="PTHR47112:SF1">
    <property type="entry name" value="PX DOMAIN-CONTAINING PROTEIN"/>
    <property type="match status" value="1"/>
</dbReference>
<name>A0A6C0JCG8_9ZZZZ</name>
<dbReference type="PANTHER" id="PTHR47112">
    <property type="entry name" value="PX DOMAIN-CONTAINING PROTEIN"/>
    <property type="match status" value="1"/>
</dbReference>
<dbReference type="AlphaFoldDB" id="A0A6C0JCG8"/>
<dbReference type="InterPro" id="IPR038765">
    <property type="entry name" value="Papain-like_cys_pep_sf"/>
</dbReference>
<accession>A0A6C0JCG8</accession>
<protein>
    <recommendedName>
        <fullName evidence="2">Peptidase</fullName>
    </recommendedName>
</protein>
<evidence type="ECO:0008006" key="2">
    <source>
        <dbReference type="Google" id="ProtNLM"/>
    </source>
</evidence>
<dbReference type="EMBL" id="MN740374">
    <property type="protein sequence ID" value="QHU03329.1"/>
    <property type="molecule type" value="Genomic_DNA"/>
</dbReference>
<evidence type="ECO:0000313" key="1">
    <source>
        <dbReference type="EMBL" id="QHU03329.1"/>
    </source>
</evidence>
<proteinExistence type="predicted"/>
<organism evidence="1">
    <name type="scientific">viral metagenome</name>
    <dbReference type="NCBI Taxonomy" id="1070528"/>
    <lineage>
        <taxon>unclassified sequences</taxon>
        <taxon>metagenomes</taxon>
        <taxon>organismal metagenomes</taxon>
    </lineage>
</organism>
<sequence>MVDMKTGDILLFDYKAGGAFGIFTKLIKYFTKSDYSHVAMVLKDPTFIHPSLKGTYIWESSWEGKPDPQDGKIKLGVQITPFLEIYDQYKYHNSSIYLRRVNCDPTLFNEENLKKIHDVVYNKPYDIIPKDWVGAITRDDPDPQRVNRFWCSALVGYIYTKCGLLKPDTDWSNLRASDFSIKYEGNLKYDNGASLDMEEIEILR</sequence>
<dbReference type="Gene3D" id="3.90.1720.10">
    <property type="entry name" value="endopeptidase domain like (from Nostoc punctiforme)"/>
    <property type="match status" value="1"/>
</dbReference>
<dbReference type="SUPFAM" id="SSF54001">
    <property type="entry name" value="Cysteine proteinases"/>
    <property type="match status" value="1"/>
</dbReference>
<reference evidence="1" key="1">
    <citation type="journal article" date="2020" name="Nature">
        <title>Giant virus diversity and host interactions through global metagenomics.</title>
        <authorList>
            <person name="Schulz F."/>
            <person name="Roux S."/>
            <person name="Paez-Espino D."/>
            <person name="Jungbluth S."/>
            <person name="Walsh D.A."/>
            <person name="Denef V.J."/>
            <person name="McMahon K.D."/>
            <person name="Konstantinidis K.T."/>
            <person name="Eloe-Fadrosh E.A."/>
            <person name="Kyrpides N.C."/>
            <person name="Woyke T."/>
        </authorList>
    </citation>
    <scope>NUCLEOTIDE SEQUENCE</scope>
    <source>
        <strain evidence="1">GVMAG-M-3300026093-6</strain>
    </source>
</reference>